<feature type="compositionally biased region" description="Low complexity" evidence="5">
    <location>
        <begin position="36"/>
        <end position="45"/>
    </location>
</feature>
<proteinExistence type="predicted"/>
<dbReference type="GO" id="GO:0033186">
    <property type="term" value="C:CAF-1 complex"/>
    <property type="evidence" value="ECO:0007669"/>
    <property type="project" value="TreeGrafter"/>
</dbReference>
<evidence type="ECO:0000256" key="4">
    <source>
        <dbReference type="ARBA" id="ARBA00023242"/>
    </source>
</evidence>
<accession>A0AAQ3NDT3</accession>
<evidence type="ECO:0000259" key="7">
    <source>
        <dbReference type="Pfam" id="PF21796"/>
    </source>
</evidence>
<feature type="compositionally biased region" description="Polar residues" evidence="5">
    <location>
        <begin position="24"/>
        <end position="35"/>
    </location>
</feature>
<dbReference type="PANTHER" id="PTHR15272:SF0">
    <property type="entry name" value="CHROMATIN ASSEMBLY FACTOR 1 SUBUNIT A"/>
    <property type="match status" value="1"/>
</dbReference>
<name>A0AAQ3NDT3_VIGMU</name>
<feature type="region of interest" description="Disordered" evidence="5">
    <location>
        <begin position="383"/>
        <end position="403"/>
    </location>
</feature>
<feature type="compositionally biased region" description="Acidic residues" evidence="5">
    <location>
        <begin position="584"/>
        <end position="596"/>
    </location>
</feature>
<feature type="domain" description="Chromatin assembly factor 1 subunit Cac1-like C-terminal" evidence="7">
    <location>
        <begin position="761"/>
        <end position="808"/>
    </location>
</feature>
<gene>
    <name evidence="8" type="ORF">V8G54_021640</name>
</gene>
<feature type="compositionally biased region" description="Polar residues" evidence="5">
    <location>
        <begin position="311"/>
        <end position="325"/>
    </location>
</feature>
<feature type="compositionally biased region" description="Basic and acidic residues" evidence="5">
    <location>
        <begin position="341"/>
        <end position="360"/>
    </location>
</feature>
<keyword evidence="2" id="KW-0227">DNA damage</keyword>
<dbReference type="Proteomes" id="UP001374535">
    <property type="component" value="Chromosome 6"/>
</dbReference>
<feature type="region of interest" description="Disordered" evidence="5">
    <location>
        <begin position="294"/>
        <end position="365"/>
    </location>
</feature>
<feature type="compositionally biased region" description="Basic and acidic residues" evidence="5">
    <location>
        <begin position="866"/>
        <end position="876"/>
    </location>
</feature>
<keyword evidence="3" id="KW-0234">DNA repair</keyword>
<dbReference type="EMBL" id="CP144695">
    <property type="protein sequence ID" value="WVZ08294.1"/>
    <property type="molecule type" value="Genomic_DNA"/>
</dbReference>
<organism evidence="8 9">
    <name type="scientific">Vigna mungo</name>
    <name type="common">Black gram</name>
    <name type="synonym">Phaseolus mungo</name>
    <dbReference type="NCBI Taxonomy" id="3915"/>
    <lineage>
        <taxon>Eukaryota</taxon>
        <taxon>Viridiplantae</taxon>
        <taxon>Streptophyta</taxon>
        <taxon>Embryophyta</taxon>
        <taxon>Tracheophyta</taxon>
        <taxon>Spermatophyta</taxon>
        <taxon>Magnoliopsida</taxon>
        <taxon>eudicotyledons</taxon>
        <taxon>Gunneridae</taxon>
        <taxon>Pentapetalae</taxon>
        <taxon>rosids</taxon>
        <taxon>fabids</taxon>
        <taxon>Fabales</taxon>
        <taxon>Fabaceae</taxon>
        <taxon>Papilionoideae</taxon>
        <taxon>50 kb inversion clade</taxon>
        <taxon>NPAAA clade</taxon>
        <taxon>indigoferoid/millettioid clade</taxon>
        <taxon>Phaseoleae</taxon>
        <taxon>Vigna</taxon>
    </lineage>
</organism>
<comment type="subcellular location">
    <subcellularLocation>
        <location evidence="1">Nucleus</location>
    </subcellularLocation>
</comment>
<protein>
    <recommendedName>
        <fullName evidence="10">Chromatin assembly factor 1 subunit FAS1</fullName>
    </recommendedName>
</protein>
<feature type="compositionally biased region" description="Low complexity" evidence="5">
    <location>
        <begin position="393"/>
        <end position="403"/>
    </location>
</feature>
<evidence type="ECO:0000256" key="1">
    <source>
        <dbReference type="ARBA" id="ARBA00004123"/>
    </source>
</evidence>
<dbReference type="GO" id="GO:0006334">
    <property type="term" value="P:nucleosome assembly"/>
    <property type="evidence" value="ECO:0007669"/>
    <property type="project" value="TreeGrafter"/>
</dbReference>
<feature type="compositionally biased region" description="Basic and acidic residues" evidence="5">
    <location>
        <begin position="294"/>
        <end position="310"/>
    </location>
</feature>
<dbReference type="GO" id="GO:0006281">
    <property type="term" value="P:DNA repair"/>
    <property type="evidence" value="ECO:0007669"/>
    <property type="project" value="UniProtKB-KW"/>
</dbReference>
<feature type="region of interest" description="Disordered" evidence="5">
    <location>
        <begin position="1"/>
        <end position="51"/>
    </location>
</feature>
<evidence type="ECO:0000256" key="3">
    <source>
        <dbReference type="ARBA" id="ARBA00023204"/>
    </source>
</evidence>
<dbReference type="GO" id="GO:0005634">
    <property type="term" value="C:nucleus"/>
    <property type="evidence" value="ECO:0007669"/>
    <property type="project" value="UniProtKB-SubCell"/>
</dbReference>
<dbReference type="InterPro" id="IPR022043">
    <property type="entry name" value="CAF1A_DD"/>
</dbReference>
<feature type="domain" description="Chromatin assembly factor 1 subunit A dimerization" evidence="6">
    <location>
        <begin position="518"/>
        <end position="612"/>
    </location>
</feature>
<sequence>MATPTGTMAGGAELFSTPPRPFSQDPSQDPNSNRAKTTTPRSTTPRGRKKLPFVLQNLKSSEEKQAYIETLEKELDSLFRYYKEAVAEKVRVELSQCGGSRNAVVAALLEESDLPLSKLVEEIHDRLNGEVGSGAIVLAEPVTHATVKSSVLFAGQRVTYGLSNADADVLEDYAESCLWCWETRDLKLLPQSIRGQLGVRRMCRKRIHDRIIAVFEMIAALKRLECEPNFNDVLKKASTKLSKAFPEADIRLLVDSSMQKNNEAMYIILPNIIWDKKRANQENKLLMKQLERNRREAEKEKASMHNELQRETQPNESDSQLSQGEAKNDEKCTINKQQQKKQVEETKRDQRRREKAEAELKKKRSLEKQASLMERFLKRCKTDSSLENDKVSTKSTASDLSSSKNEGLFESATLSMDCTLASSNDVTLEDIRKSHFSSWRSLGQSIRSNRKQNWGIRQKPRTEVFKELKLTAIKTDVHDDELDMEKNGDKLGECSSDIPVNADGSLHDGKKYRRARQLFQFDKSHRPAFYGVWPTKSDSTVRLKFSYADTVPNVRCSVVDLIKCLHIVGARHPLRKDPNLDYDVSSDEEWEEEEPGESLSDCDKDEEDCQEECSKSDEESEDGFFVPDGYLSENEGAQVEGTEMEGDTKGNDSSSSYNEEFCALLRQQKYINSLTDLALRKNQPLIITNFNHEKELSSDNSTGGISKMEQKCLQALSMYIVPGGSLVEIPKQEEEQKIHRSDGKGGASSVSGVAAISDSDLLTIVTTIQSCSQGMNKVLGSLQQKLPSLPKSLMKNKVREVSEYVDNRLQVKKEVLDKLGLTEKPGEGPNSIAAFFSKRCLPPGDEIVKPGETSPLPSQKSSSATDEERPESSYKV</sequence>
<keyword evidence="9" id="KW-1185">Reference proteome</keyword>
<feature type="compositionally biased region" description="Basic and acidic residues" evidence="5">
    <location>
        <begin position="383"/>
        <end position="392"/>
    </location>
</feature>
<feature type="region of interest" description="Disordered" evidence="5">
    <location>
        <begin position="576"/>
        <end position="654"/>
    </location>
</feature>
<feature type="region of interest" description="Disordered" evidence="5">
    <location>
        <begin position="843"/>
        <end position="876"/>
    </location>
</feature>
<evidence type="ECO:0008006" key="10">
    <source>
        <dbReference type="Google" id="ProtNLM"/>
    </source>
</evidence>
<evidence type="ECO:0000256" key="2">
    <source>
        <dbReference type="ARBA" id="ARBA00022763"/>
    </source>
</evidence>
<evidence type="ECO:0000313" key="9">
    <source>
        <dbReference type="Proteomes" id="UP001374535"/>
    </source>
</evidence>
<feature type="compositionally biased region" description="Polar residues" evidence="5">
    <location>
        <begin position="855"/>
        <end position="864"/>
    </location>
</feature>
<evidence type="ECO:0000313" key="8">
    <source>
        <dbReference type="EMBL" id="WVZ08294.1"/>
    </source>
</evidence>
<dbReference type="Pfam" id="PF21796">
    <property type="entry name" value="Cac1_C"/>
    <property type="match status" value="1"/>
</dbReference>
<evidence type="ECO:0000256" key="5">
    <source>
        <dbReference type="SAM" id="MobiDB-lite"/>
    </source>
</evidence>
<dbReference type="PANTHER" id="PTHR15272">
    <property type="entry name" value="CHROMATIN ASSEMBLY FACTOR 1 SUBUNIT A CAF-1 SUBUNIT A"/>
    <property type="match status" value="1"/>
</dbReference>
<dbReference type="InterPro" id="IPR048800">
    <property type="entry name" value="Cac1-like_C"/>
</dbReference>
<dbReference type="Pfam" id="PF12253">
    <property type="entry name" value="CAF1A_dimeriz"/>
    <property type="match status" value="1"/>
</dbReference>
<evidence type="ECO:0000259" key="6">
    <source>
        <dbReference type="Pfam" id="PF12253"/>
    </source>
</evidence>
<keyword evidence="4" id="KW-0539">Nucleus</keyword>
<dbReference type="AlphaFoldDB" id="A0AAQ3NDT3"/>
<reference evidence="8 9" key="1">
    <citation type="journal article" date="2023" name="Life. Sci Alliance">
        <title>Evolutionary insights into 3D genome organization and epigenetic landscape of Vigna mungo.</title>
        <authorList>
            <person name="Junaid A."/>
            <person name="Singh B."/>
            <person name="Bhatia S."/>
        </authorList>
    </citation>
    <scope>NUCLEOTIDE SEQUENCE [LARGE SCALE GENOMIC DNA]</scope>
    <source>
        <strain evidence="8">Urdbean</strain>
    </source>
</reference>